<dbReference type="PANTHER" id="PTHR35770">
    <property type="entry name" value="U2 SMALL NUCLEAR RIBONUCLEOPROTEIN AUXILIARY FACTOR-LIKE PROTEIN"/>
    <property type="match status" value="1"/>
</dbReference>
<proteinExistence type="predicted"/>
<accession>A0ABR2M5R3</accession>
<organism evidence="1 2">
    <name type="scientific">Platanthera guangdongensis</name>
    <dbReference type="NCBI Taxonomy" id="2320717"/>
    <lineage>
        <taxon>Eukaryota</taxon>
        <taxon>Viridiplantae</taxon>
        <taxon>Streptophyta</taxon>
        <taxon>Embryophyta</taxon>
        <taxon>Tracheophyta</taxon>
        <taxon>Spermatophyta</taxon>
        <taxon>Magnoliopsida</taxon>
        <taxon>Liliopsida</taxon>
        <taxon>Asparagales</taxon>
        <taxon>Orchidaceae</taxon>
        <taxon>Orchidoideae</taxon>
        <taxon>Orchideae</taxon>
        <taxon>Orchidinae</taxon>
        <taxon>Platanthera</taxon>
    </lineage>
</organism>
<dbReference type="EMBL" id="JBBWWR010000011">
    <property type="protein sequence ID" value="KAK8959502.1"/>
    <property type="molecule type" value="Genomic_DNA"/>
</dbReference>
<dbReference type="PROSITE" id="PS51257">
    <property type="entry name" value="PROKAR_LIPOPROTEIN"/>
    <property type="match status" value="1"/>
</dbReference>
<reference evidence="1 2" key="1">
    <citation type="journal article" date="2022" name="Nat. Plants">
        <title>Genomes of leafy and leafless Platanthera orchids illuminate the evolution of mycoheterotrophy.</title>
        <authorList>
            <person name="Li M.H."/>
            <person name="Liu K.W."/>
            <person name="Li Z."/>
            <person name="Lu H.C."/>
            <person name="Ye Q.L."/>
            <person name="Zhang D."/>
            <person name="Wang J.Y."/>
            <person name="Li Y.F."/>
            <person name="Zhong Z.M."/>
            <person name="Liu X."/>
            <person name="Yu X."/>
            <person name="Liu D.K."/>
            <person name="Tu X.D."/>
            <person name="Liu B."/>
            <person name="Hao Y."/>
            <person name="Liao X.Y."/>
            <person name="Jiang Y.T."/>
            <person name="Sun W.H."/>
            <person name="Chen J."/>
            <person name="Chen Y.Q."/>
            <person name="Ai Y."/>
            <person name="Zhai J.W."/>
            <person name="Wu S.S."/>
            <person name="Zhou Z."/>
            <person name="Hsiao Y.Y."/>
            <person name="Wu W.L."/>
            <person name="Chen Y.Y."/>
            <person name="Lin Y.F."/>
            <person name="Hsu J.L."/>
            <person name="Li C.Y."/>
            <person name="Wang Z.W."/>
            <person name="Zhao X."/>
            <person name="Zhong W.Y."/>
            <person name="Ma X.K."/>
            <person name="Ma L."/>
            <person name="Huang J."/>
            <person name="Chen G.Z."/>
            <person name="Huang M.Z."/>
            <person name="Huang L."/>
            <person name="Peng D.H."/>
            <person name="Luo Y.B."/>
            <person name="Zou S.Q."/>
            <person name="Chen S.P."/>
            <person name="Lan S."/>
            <person name="Tsai W.C."/>
            <person name="Van de Peer Y."/>
            <person name="Liu Z.J."/>
        </authorList>
    </citation>
    <scope>NUCLEOTIDE SEQUENCE [LARGE SCALE GENOMIC DNA]</scope>
    <source>
        <strain evidence="1">Lor288</strain>
    </source>
</reference>
<evidence type="ECO:0000313" key="1">
    <source>
        <dbReference type="EMBL" id="KAK8959502.1"/>
    </source>
</evidence>
<dbReference type="PANTHER" id="PTHR35770:SF1">
    <property type="entry name" value="U2 SMALL NUCLEAR RIBONUCLEOPROTEIN AUXILIARY FACTOR-LIKE PROTEIN"/>
    <property type="match status" value="1"/>
</dbReference>
<name>A0ABR2M5R3_9ASPA</name>
<comment type="caution">
    <text evidence="1">The sequence shown here is derived from an EMBL/GenBank/DDBJ whole genome shotgun (WGS) entry which is preliminary data.</text>
</comment>
<dbReference type="Proteomes" id="UP001412067">
    <property type="component" value="Unassembled WGS sequence"/>
</dbReference>
<evidence type="ECO:0000313" key="2">
    <source>
        <dbReference type="Proteomes" id="UP001412067"/>
    </source>
</evidence>
<sequence length="278" mass="30545">MSRESKVSVIVDSPMIVPQPPFSSSISSQSCLHHFLSPELVLSCSNSPCSDSFLIFTQICSVFNDHSTGIFLSLIMMNSVEDLSNPFFLHLSDNPGSILRDETGIGGSWNDFVRYLLVSLSTGDVKLILDGQANLETESMPPQRNNTVDMPFQNLREEGTDLVEMKENREIPSFTTGGKLQQSRKCPDSRLGVAHASLVVRKSKGLPRISLPLNRLVNLSSKDATANISAALFKAFKNKHDDIVKGCVHSPLSLRLLSLCAFVMFKAQCINRLLAVTS</sequence>
<keyword evidence="2" id="KW-1185">Reference proteome</keyword>
<protein>
    <submittedName>
        <fullName evidence="1">Uncharacterized protein</fullName>
    </submittedName>
</protein>
<gene>
    <name evidence="1" type="ORF">KSP40_PGU021092</name>
</gene>